<keyword evidence="1" id="KW-0805">Transcription regulation</keyword>
<evidence type="ECO:0000259" key="4">
    <source>
        <dbReference type="PROSITE" id="PS50987"/>
    </source>
</evidence>
<dbReference type="CDD" id="cd00090">
    <property type="entry name" value="HTH_ARSR"/>
    <property type="match status" value="1"/>
</dbReference>
<dbReference type="GO" id="GO:0003700">
    <property type="term" value="F:DNA-binding transcription factor activity"/>
    <property type="evidence" value="ECO:0007669"/>
    <property type="project" value="InterPro"/>
</dbReference>
<dbReference type="InterPro" id="IPR051011">
    <property type="entry name" value="Metal_resp_trans_reg"/>
</dbReference>
<dbReference type="NCBIfam" id="NF033788">
    <property type="entry name" value="HTH_metalloreg"/>
    <property type="match status" value="1"/>
</dbReference>
<evidence type="ECO:0000256" key="1">
    <source>
        <dbReference type="ARBA" id="ARBA00023015"/>
    </source>
</evidence>
<gene>
    <name evidence="5" type="ORF">GALL_267970</name>
</gene>
<dbReference type="InterPro" id="IPR001845">
    <property type="entry name" value="HTH_ArsR_DNA-bd_dom"/>
</dbReference>
<dbReference type="InterPro" id="IPR011991">
    <property type="entry name" value="ArsR-like_HTH"/>
</dbReference>
<comment type="caution">
    <text evidence="5">The sequence shown here is derived from an EMBL/GenBank/DDBJ whole genome shotgun (WGS) entry which is preliminary data.</text>
</comment>
<dbReference type="Pfam" id="PF01022">
    <property type="entry name" value="HTH_5"/>
    <property type="match status" value="1"/>
</dbReference>
<dbReference type="PANTHER" id="PTHR43132">
    <property type="entry name" value="ARSENICAL RESISTANCE OPERON REPRESSOR ARSR-RELATED"/>
    <property type="match status" value="1"/>
</dbReference>
<dbReference type="GO" id="GO:0003677">
    <property type="term" value="F:DNA binding"/>
    <property type="evidence" value="ECO:0007669"/>
    <property type="project" value="UniProtKB-KW"/>
</dbReference>
<dbReference type="SUPFAM" id="SSF46785">
    <property type="entry name" value="Winged helix' DNA-binding domain"/>
    <property type="match status" value="1"/>
</dbReference>
<feature type="domain" description="HTH arsR-type" evidence="4">
    <location>
        <begin position="6"/>
        <end position="100"/>
    </location>
</feature>
<sequence>MRMVATDEDQIAVITETFRLLGDPTRLKILLACLAAPTCVNDVAAALRISASLTSHHLRLLRGARLVRPERQGRQIFYAAADEHVNAMLVEMVAHIRQPADEE</sequence>
<reference evidence="5" key="1">
    <citation type="submission" date="2016-10" db="EMBL/GenBank/DDBJ databases">
        <title>Sequence of Gallionella enrichment culture.</title>
        <authorList>
            <person name="Poehlein A."/>
            <person name="Muehling M."/>
            <person name="Daniel R."/>
        </authorList>
    </citation>
    <scope>NUCLEOTIDE SEQUENCE</scope>
</reference>
<dbReference type="SMART" id="SM00418">
    <property type="entry name" value="HTH_ARSR"/>
    <property type="match status" value="1"/>
</dbReference>
<dbReference type="AlphaFoldDB" id="A0A1J5R5J8"/>
<dbReference type="Gene3D" id="1.10.10.10">
    <property type="entry name" value="Winged helix-like DNA-binding domain superfamily/Winged helix DNA-binding domain"/>
    <property type="match status" value="1"/>
</dbReference>
<dbReference type="EMBL" id="MLJW01000264">
    <property type="protein sequence ID" value="OIQ91264.1"/>
    <property type="molecule type" value="Genomic_DNA"/>
</dbReference>
<dbReference type="InterPro" id="IPR018334">
    <property type="entry name" value="ArsR_HTH"/>
</dbReference>
<dbReference type="InterPro" id="IPR036390">
    <property type="entry name" value="WH_DNA-bd_sf"/>
</dbReference>
<name>A0A1J5R5J8_9ZZZZ</name>
<dbReference type="PANTHER" id="PTHR43132:SF6">
    <property type="entry name" value="HTH-TYPE TRANSCRIPTIONAL REPRESSOR CZRA"/>
    <property type="match status" value="1"/>
</dbReference>
<dbReference type="InterPro" id="IPR036388">
    <property type="entry name" value="WH-like_DNA-bd_sf"/>
</dbReference>
<dbReference type="PRINTS" id="PR00778">
    <property type="entry name" value="HTHARSR"/>
</dbReference>
<keyword evidence="2" id="KW-0238">DNA-binding</keyword>
<proteinExistence type="predicted"/>
<organism evidence="5">
    <name type="scientific">mine drainage metagenome</name>
    <dbReference type="NCBI Taxonomy" id="410659"/>
    <lineage>
        <taxon>unclassified sequences</taxon>
        <taxon>metagenomes</taxon>
        <taxon>ecological metagenomes</taxon>
    </lineage>
</organism>
<evidence type="ECO:0000256" key="3">
    <source>
        <dbReference type="ARBA" id="ARBA00023163"/>
    </source>
</evidence>
<dbReference type="PROSITE" id="PS00846">
    <property type="entry name" value="HTH_ARSR_1"/>
    <property type="match status" value="1"/>
</dbReference>
<protein>
    <recommendedName>
        <fullName evidence="4">HTH arsR-type domain-containing protein</fullName>
    </recommendedName>
</protein>
<evidence type="ECO:0000313" key="5">
    <source>
        <dbReference type="EMBL" id="OIQ91264.1"/>
    </source>
</evidence>
<keyword evidence="3" id="KW-0804">Transcription</keyword>
<evidence type="ECO:0000256" key="2">
    <source>
        <dbReference type="ARBA" id="ARBA00023125"/>
    </source>
</evidence>
<accession>A0A1J5R5J8</accession>
<dbReference type="PROSITE" id="PS50987">
    <property type="entry name" value="HTH_ARSR_2"/>
    <property type="match status" value="1"/>
</dbReference>